<feature type="chain" id="PRO_5020461269" evidence="1">
    <location>
        <begin position="19"/>
        <end position="139"/>
    </location>
</feature>
<feature type="signal peptide" evidence="1">
    <location>
        <begin position="1"/>
        <end position="18"/>
    </location>
</feature>
<gene>
    <name evidence="3" type="ORF">BX592_1266</name>
</gene>
<organism evidence="3 4">
    <name type="scientific">Paraburkholderia rhizosphaerae</name>
    <dbReference type="NCBI Taxonomy" id="480658"/>
    <lineage>
        <taxon>Bacteria</taxon>
        <taxon>Pseudomonadati</taxon>
        <taxon>Pseudomonadota</taxon>
        <taxon>Betaproteobacteria</taxon>
        <taxon>Burkholderiales</taxon>
        <taxon>Burkholderiaceae</taxon>
        <taxon>Paraburkholderia</taxon>
    </lineage>
</organism>
<evidence type="ECO:0000313" key="4">
    <source>
        <dbReference type="Proteomes" id="UP000295509"/>
    </source>
</evidence>
<evidence type="ECO:0000259" key="2">
    <source>
        <dbReference type="Pfam" id="PF07007"/>
    </source>
</evidence>
<keyword evidence="4" id="KW-1185">Reference proteome</keyword>
<dbReference type="AlphaFoldDB" id="A0A4R8LBH9"/>
<keyword evidence="1" id="KW-0732">Signal</keyword>
<feature type="domain" description="Lysozyme inhibitor LprI-like N-terminal" evidence="2">
    <location>
        <begin position="47"/>
        <end position="128"/>
    </location>
</feature>
<dbReference type="InterPro" id="IPR009739">
    <property type="entry name" value="LprI-like_N"/>
</dbReference>
<name>A0A4R8LBH9_9BURK</name>
<dbReference type="OrthoDB" id="9008265at2"/>
<evidence type="ECO:0000256" key="1">
    <source>
        <dbReference type="SAM" id="SignalP"/>
    </source>
</evidence>
<evidence type="ECO:0000313" key="3">
    <source>
        <dbReference type="EMBL" id="TDY40253.1"/>
    </source>
</evidence>
<dbReference type="Gene3D" id="1.20.1270.180">
    <property type="match status" value="1"/>
</dbReference>
<proteinExistence type="predicted"/>
<sequence length="139" mass="15139">MKALFCLLLSLVCVPSLAASSDPVDEIARRSGLPASEVGAVLANCDASQTSMTFCAWRDQLIAEQDLQSAVSGRETDSPACKAPLEKHVSRWSRQRDSTCEKQARKEWGTGSMRQAAQASCVTTETRRIIGKVMAFNCR</sequence>
<dbReference type="EMBL" id="SORE01000026">
    <property type="protein sequence ID" value="TDY40253.1"/>
    <property type="molecule type" value="Genomic_DNA"/>
</dbReference>
<comment type="caution">
    <text evidence="3">The sequence shown here is derived from an EMBL/GenBank/DDBJ whole genome shotgun (WGS) entry which is preliminary data.</text>
</comment>
<reference evidence="3 4" key="1">
    <citation type="submission" date="2019-03" db="EMBL/GenBank/DDBJ databases">
        <title>Genomic Encyclopedia of Type Strains, Phase III (KMG-III): the genomes of soil and plant-associated and newly described type strains.</title>
        <authorList>
            <person name="Whitman W."/>
        </authorList>
    </citation>
    <scope>NUCLEOTIDE SEQUENCE [LARGE SCALE GENOMIC DNA]</scope>
    <source>
        <strain evidence="3 4">LMG 29544</strain>
    </source>
</reference>
<dbReference type="RefSeq" id="WP_134196331.1">
    <property type="nucleotide sequence ID" value="NZ_JBHLUW010000031.1"/>
</dbReference>
<dbReference type="Proteomes" id="UP000295509">
    <property type="component" value="Unassembled WGS sequence"/>
</dbReference>
<protein>
    <submittedName>
        <fullName evidence="3">Uncharacterized protein DUF1311</fullName>
    </submittedName>
</protein>
<dbReference type="Pfam" id="PF07007">
    <property type="entry name" value="LprI"/>
    <property type="match status" value="1"/>
</dbReference>
<accession>A0A4R8LBH9</accession>